<evidence type="ECO:0000313" key="3">
    <source>
        <dbReference type="Proteomes" id="UP000294360"/>
    </source>
</evidence>
<organism evidence="2 3">
    <name type="scientific">Methylocella tundrae</name>
    <dbReference type="NCBI Taxonomy" id="227605"/>
    <lineage>
        <taxon>Bacteria</taxon>
        <taxon>Pseudomonadati</taxon>
        <taxon>Pseudomonadota</taxon>
        <taxon>Alphaproteobacteria</taxon>
        <taxon>Hyphomicrobiales</taxon>
        <taxon>Beijerinckiaceae</taxon>
        <taxon>Methylocella</taxon>
    </lineage>
</organism>
<dbReference type="Proteomes" id="UP000294360">
    <property type="component" value="Chromosome"/>
</dbReference>
<evidence type="ECO:0000256" key="1">
    <source>
        <dbReference type="SAM" id="MobiDB-lite"/>
    </source>
</evidence>
<feature type="region of interest" description="Disordered" evidence="1">
    <location>
        <begin position="1"/>
        <end position="25"/>
    </location>
</feature>
<protein>
    <submittedName>
        <fullName evidence="2">Uncharacterized protein</fullName>
    </submittedName>
</protein>
<dbReference type="KEGG" id="mtun:MTUNDRAET4_3222"/>
<evidence type="ECO:0000313" key="2">
    <source>
        <dbReference type="EMBL" id="VFU10109.1"/>
    </source>
</evidence>
<dbReference type="EMBL" id="LR536450">
    <property type="protein sequence ID" value="VFU10109.1"/>
    <property type="molecule type" value="Genomic_DNA"/>
</dbReference>
<accession>A0A4U8Z3Y2</accession>
<reference evidence="2 3" key="1">
    <citation type="submission" date="2019-03" db="EMBL/GenBank/DDBJ databases">
        <authorList>
            <person name="Kox A.R. M."/>
        </authorList>
    </citation>
    <scope>NUCLEOTIDE SEQUENCE [LARGE SCALE GENOMIC DNA]</scope>
    <source>
        <strain evidence="2">MTUNDRAET4 annotated genome</strain>
    </source>
</reference>
<sequence length="25" mass="2841">MQRRPDLEPTKLVTRAGDTKNTSLL</sequence>
<gene>
    <name evidence="2" type="ORF">MTUNDRAET4_3222</name>
</gene>
<dbReference type="AlphaFoldDB" id="A0A4U8Z3Y2"/>
<proteinExistence type="predicted"/>
<name>A0A4U8Z3Y2_METTU</name>